<gene>
    <name evidence="2" type="ORF">H5410_030190</name>
</gene>
<proteinExistence type="predicted"/>
<sequence>MKVNGDGRKIALRHGTITEEVTYFCFVAPQYLIDILICPAISLGVYSNYSNVMEDEELPNP</sequence>
<accession>A0A9J5YHX9</accession>
<keyword evidence="1" id="KW-0472">Membrane</keyword>
<feature type="non-terminal residue" evidence="2">
    <location>
        <position position="1"/>
    </location>
</feature>
<evidence type="ECO:0000256" key="1">
    <source>
        <dbReference type="SAM" id="Phobius"/>
    </source>
</evidence>
<dbReference type="Proteomes" id="UP000824120">
    <property type="component" value="Chromosome 6"/>
</dbReference>
<keyword evidence="3" id="KW-1185">Reference proteome</keyword>
<reference evidence="2 3" key="1">
    <citation type="submission" date="2020-09" db="EMBL/GenBank/DDBJ databases">
        <title>De no assembly of potato wild relative species, Solanum commersonii.</title>
        <authorList>
            <person name="Cho K."/>
        </authorList>
    </citation>
    <scope>NUCLEOTIDE SEQUENCE [LARGE SCALE GENOMIC DNA]</scope>
    <source>
        <strain evidence="2">LZ3.2</strain>
        <tissue evidence="2">Leaf</tissue>
    </source>
</reference>
<comment type="caution">
    <text evidence="2">The sequence shown here is derived from an EMBL/GenBank/DDBJ whole genome shotgun (WGS) entry which is preliminary data.</text>
</comment>
<name>A0A9J5YHX9_SOLCO</name>
<protein>
    <submittedName>
        <fullName evidence="2">Uncharacterized protein</fullName>
    </submittedName>
</protein>
<evidence type="ECO:0000313" key="2">
    <source>
        <dbReference type="EMBL" id="KAG5598820.1"/>
    </source>
</evidence>
<dbReference type="EMBL" id="JACXVP010000006">
    <property type="protein sequence ID" value="KAG5598820.1"/>
    <property type="molecule type" value="Genomic_DNA"/>
</dbReference>
<organism evidence="2 3">
    <name type="scientific">Solanum commersonii</name>
    <name type="common">Commerson's wild potato</name>
    <name type="synonym">Commerson's nightshade</name>
    <dbReference type="NCBI Taxonomy" id="4109"/>
    <lineage>
        <taxon>Eukaryota</taxon>
        <taxon>Viridiplantae</taxon>
        <taxon>Streptophyta</taxon>
        <taxon>Embryophyta</taxon>
        <taxon>Tracheophyta</taxon>
        <taxon>Spermatophyta</taxon>
        <taxon>Magnoliopsida</taxon>
        <taxon>eudicotyledons</taxon>
        <taxon>Gunneridae</taxon>
        <taxon>Pentapetalae</taxon>
        <taxon>asterids</taxon>
        <taxon>lamiids</taxon>
        <taxon>Solanales</taxon>
        <taxon>Solanaceae</taxon>
        <taxon>Solanoideae</taxon>
        <taxon>Solaneae</taxon>
        <taxon>Solanum</taxon>
    </lineage>
</organism>
<dbReference type="AlphaFoldDB" id="A0A9J5YHX9"/>
<evidence type="ECO:0000313" key="3">
    <source>
        <dbReference type="Proteomes" id="UP000824120"/>
    </source>
</evidence>
<feature type="transmembrane region" description="Helical" evidence="1">
    <location>
        <begin position="21"/>
        <end position="46"/>
    </location>
</feature>
<keyword evidence="1" id="KW-0812">Transmembrane</keyword>
<keyword evidence="1" id="KW-1133">Transmembrane helix</keyword>